<dbReference type="Proteomes" id="UP000320231">
    <property type="component" value="Chromosome"/>
</dbReference>
<dbReference type="KEGG" id="hsr:HSBAA_03670"/>
<gene>
    <name evidence="1" type="ORF">HSBAA_03670</name>
</gene>
<evidence type="ECO:0008006" key="3">
    <source>
        <dbReference type="Google" id="ProtNLM"/>
    </source>
</evidence>
<accession>A0A455U3K2</accession>
<dbReference type="GO" id="GO:0004356">
    <property type="term" value="F:glutamine synthetase activity"/>
    <property type="evidence" value="ECO:0007669"/>
    <property type="project" value="InterPro"/>
</dbReference>
<evidence type="ECO:0000313" key="2">
    <source>
        <dbReference type="Proteomes" id="UP000320231"/>
    </source>
</evidence>
<dbReference type="Gene3D" id="3.10.20.70">
    <property type="entry name" value="Glutamine synthetase, N-terminal domain"/>
    <property type="match status" value="1"/>
</dbReference>
<dbReference type="InterPro" id="IPR036651">
    <property type="entry name" value="Gln_synt_N_sf"/>
</dbReference>
<dbReference type="SUPFAM" id="SSF54368">
    <property type="entry name" value="Glutamine synthetase, N-terminal domain"/>
    <property type="match status" value="1"/>
</dbReference>
<sequence length="64" mass="7340">MSAKTLALIEEHDVKWVDLRFTDTRGKEQHVTVPARDVNEEFLRMAKCLMALLLKAGRVLTNQT</sequence>
<dbReference type="AlphaFoldDB" id="A0A455U3K2"/>
<protein>
    <recommendedName>
        <fullName evidence="3">GS beta-grasp domain-containing protein</fullName>
    </recommendedName>
</protein>
<name>A0A455U3K2_9GAMM</name>
<reference evidence="1 2" key="1">
    <citation type="journal article" date="2019" name="Microbiol. Resour. Announc.">
        <title>Complete Genome Sequence of Halomonas sulfidaeris Strain Esulfide1 Isolated from a Metal Sulfide Rock at a Depth of 2,200 Meters, Obtained Using Nanopore Sequencing.</title>
        <authorList>
            <person name="Saito M."/>
            <person name="Nishigata A."/>
            <person name="Galipon J."/>
            <person name="Arakawa K."/>
        </authorList>
    </citation>
    <scope>NUCLEOTIDE SEQUENCE [LARGE SCALE GENOMIC DNA]</scope>
    <source>
        <strain evidence="1 2">ATCC BAA-803</strain>
    </source>
</reference>
<proteinExistence type="predicted"/>
<dbReference type="EMBL" id="AP019514">
    <property type="protein sequence ID" value="BBI59061.1"/>
    <property type="molecule type" value="Genomic_DNA"/>
</dbReference>
<evidence type="ECO:0000313" key="1">
    <source>
        <dbReference type="EMBL" id="BBI59061.1"/>
    </source>
</evidence>
<organism evidence="1 2">
    <name type="scientific">Vreelandella sulfidaeris</name>
    <dbReference type="NCBI Taxonomy" id="115553"/>
    <lineage>
        <taxon>Bacteria</taxon>
        <taxon>Pseudomonadati</taxon>
        <taxon>Pseudomonadota</taxon>
        <taxon>Gammaproteobacteria</taxon>
        <taxon>Oceanospirillales</taxon>
        <taxon>Halomonadaceae</taxon>
        <taxon>Vreelandella</taxon>
    </lineage>
</organism>
<dbReference type="GO" id="GO:0006542">
    <property type="term" value="P:glutamine biosynthetic process"/>
    <property type="evidence" value="ECO:0007669"/>
    <property type="project" value="InterPro"/>
</dbReference>